<evidence type="ECO:0000313" key="1">
    <source>
        <dbReference type="EMBL" id="PBK99923.1"/>
    </source>
</evidence>
<evidence type="ECO:0000313" key="2">
    <source>
        <dbReference type="Proteomes" id="UP000217790"/>
    </source>
</evidence>
<dbReference type="OrthoDB" id="2880194at2759"/>
<keyword evidence="2" id="KW-1185">Reference proteome</keyword>
<dbReference type="EMBL" id="KZ293647">
    <property type="protein sequence ID" value="PBK99923.1"/>
    <property type="molecule type" value="Genomic_DNA"/>
</dbReference>
<dbReference type="OMA" id="ECCAVTH"/>
<organism evidence="1 2">
    <name type="scientific">Armillaria gallica</name>
    <name type="common">Bulbous honey fungus</name>
    <name type="synonym">Armillaria bulbosa</name>
    <dbReference type="NCBI Taxonomy" id="47427"/>
    <lineage>
        <taxon>Eukaryota</taxon>
        <taxon>Fungi</taxon>
        <taxon>Dikarya</taxon>
        <taxon>Basidiomycota</taxon>
        <taxon>Agaricomycotina</taxon>
        <taxon>Agaricomycetes</taxon>
        <taxon>Agaricomycetidae</taxon>
        <taxon>Agaricales</taxon>
        <taxon>Marasmiineae</taxon>
        <taxon>Physalacriaceae</taxon>
        <taxon>Armillaria</taxon>
    </lineage>
</organism>
<protein>
    <submittedName>
        <fullName evidence="1">Uncharacterized protein</fullName>
    </submittedName>
</protein>
<dbReference type="InterPro" id="IPR032675">
    <property type="entry name" value="LRR_dom_sf"/>
</dbReference>
<dbReference type="STRING" id="47427.A0A2H3EIB3"/>
<name>A0A2H3EIB3_ARMGA</name>
<dbReference type="AlphaFoldDB" id="A0A2H3EIB3"/>
<dbReference type="SUPFAM" id="SSF52047">
    <property type="entry name" value="RNI-like"/>
    <property type="match status" value="1"/>
</dbReference>
<dbReference type="InParanoid" id="A0A2H3EIB3"/>
<dbReference type="Gene3D" id="3.80.10.10">
    <property type="entry name" value="Ribonuclease Inhibitor"/>
    <property type="match status" value="1"/>
</dbReference>
<accession>A0A2H3EIB3</accession>
<gene>
    <name evidence="1" type="ORF">ARMGADRAFT_523806</name>
</gene>
<dbReference type="Proteomes" id="UP000217790">
    <property type="component" value="Unassembled WGS sequence"/>
</dbReference>
<reference evidence="2" key="1">
    <citation type="journal article" date="2017" name="Nat. Ecol. Evol.">
        <title>Genome expansion and lineage-specific genetic innovations in the forest pathogenic fungi Armillaria.</title>
        <authorList>
            <person name="Sipos G."/>
            <person name="Prasanna A.N."/>
            <person name="Walter M.C."/>
            <person name="O'Connor E."/>
            <person name="Balint B."/>
            <person name="Krizsan K."/>
            <person name="Kiss B."/>
            <person name="Hess J."/>
            <person name="Varga T."/>
            <person name="Slot J."/>
            <person name="Riley R."/>
            <person name="Boka B."/>
            <person name="Rigling D."/>
            <person name="Barry K."/>
            <person name="Lee J."/>
            <person name="Mihaltcheva S."/>
            <person name="LaButti K."/>
            <person name="Lipzen A."/>
            <person name="Waldron R."/>
            <person name="Moloney N.M."/>
            <person name="Sperisen C."/>
            <person name="Kredics L."/>
            <person name="Vagvoelgyi C."/>
            <person name="Patrignani A."/>
            <person name="Fitzpatrick D."/>
            <person name="Nagy I."/>
            <person name="Doyle S."/>
            <person name="Anderson J.B."/>
            <person name="Grigoriev I.V."/>
            <person name="Gueldener U."/>
            <person name="Muensterkoetter M."/>
            <person name="Nagy L.G."/>
        </authorList>
    </citation>
    <scope>NUCLEOTIDE SEQUENCE [LARGE SCALE GENOMIC DNA]</scope>
    <source>
        <strain evidence="2">Ar21-2</strain>
    </source>
</reference>
<sequence>MQVCCPACGFDIARPVTRFTSAPSPYFALITANGIVPTSDDDLLSHYLQGVRADISTQDDVIRCIKSALTRAENEKNRLQGVFDSHTALRPPFRRCPPEVLTEIFHWAITTPLNDNHLHLRELNAKLSKISAVCRLWGTTVLSSPSLWARFCLLGSGNEGLTPLLQTVLDRSHETSLCICFHSMFDVNIEEDAFLRRALGTSPRWKGARIELGDDGTDVYAQIRGQLPRLEWLELDYDFNDVSPSGPRFDAFEDTPQLRALALDGSIPVQTLALPWTQIISLDINYAIDRDDLCAVLSMTPNLQVLTLDYDEVWNPKKSKDIVTCPSLRRVHVTDLPLFRSFNFPSLEELFVNVLGVASEWLAKTDDKKTEDIFHDFLERSGSPIKKLKLEATTDVPDFPRTFDMAFRLVDLDIMLPDPATAALFFRALLSRGDKTDVLPELRSLKTECGAVVDVKDLVEVDDIADMIVSRYHPPNAAVAEIQSVHITLPCLSLLRRQAFQARLKNLPDLLNLISIRDDICSESGH</sequence>
<proteinExistence type="predicted"/>